<dbReference type="Gene3D" id="3.50.30.30">
    <property type="match status" value="1"/>
</dbReference>
<dbReference type="Gene3D" id="3.40.630.10">
    <property type="entry name" value="Zn peptidases"/>
    <property type="match status" value="1"/>
</dbReference>
<dbReference type="FunFam" id="3.50.30.30:FF:000008">
    <property type="entry name" value="Glutamate carboxypeptidase 2"/>
    <property type="match status" value="1"/>
</dbReference>
<dbReference type="GO" id="GO:0004180">
    <property type="term" value="F:carboxypeptidase activity"/>
    <property type="evidence" value="ECO:0007669"/>
    <property type="project" value="UniProtKB-KW"/>
</dbReference>
<keyword evidence="7" id="KW-0645">Protease</keyword>
<dbReference type="InterPro" id="IPR007365">
    <property type="entry name" value="TFR-like_dimer_dom"/>
</dbReference>
<dbReference type="EMBL" id="WJXW01000003">
    <property type="protein sequence ID" value="KAF9737892.1"/>
    <property type="molecule type" value="Genomic_DNA"/>
</dbReference>
<gene>
    <name evidence="7" type="ORF">PMIN01_03175</name>
</gene>
<evidence type="ECO:0000313" key="7">
    <source>
        <dbReference type="EMBL" id="KAF9737892.1"/>
    </source>
</evidence>
<organism evidence="7 8">
    <name type="scientific">Paraphaeosphaeria minitans</name>
    <dbReference type="NCBI Taxonomy" id="565426"/>
    <lineage>
        <taxon>Eukaryota</taxon>
        <taxon>Fungi</taxon>
        <taxon>Dikarya</taxon>
        <taxon>Ascomycota</taxon>
        <taxon>Pezizomycotina</taxon>
        <taxon>Dothideomycetes</taxon>
        <taxon>Pleosporomycetidae</taxon>
        <taxon>Pleosporales</taxon>
        <taxon>Massarineae</taxon>
        <taxon>Didymosphaeriaceae</taxon>
        <taxon>Paraphaeosphaeria</taxon>
    </lineage>
</organism>
<dbReference type="CDD" id="cd08022">
    <property type="entry name" value="M28_PSMA_like"/>
    <property type="match status" value="1"/>
</dbReference>
<dbReference type="InterPro" id="IPR046450">
    <property type="entry name" value="PA_dom_sf"/>
</dbReference>
<dbReference type="Gene3D" id="1.20.930.40">
    <property type="entry name" value="Transferrin receptor-like, dimerisation domain"/>
    <property type="match status" value="1"/>
</dbReference>
<dbReference type="SUPFAM" id="SSF47672">
    <property type="entry name" value="Transferrin receptor-like dimerisation domain"/>
    <property type="match status" value="1"/>
</dbReference>
<sequence>MKLIHVLAAVTGVQACQKEITARHPHRHSKRQDANVTFPPVLDANEQIIVNSFDNTTISTWSYYYGQSIPASPEHMLTIVRSWTADRWADNGFVSRLDEYYVYLNYPVSHSLTLTYANGSTWEASLEEAVLAADDTTSYPNRIPTFHGYSPTGNASAEYVYVGRGQQIDFERLKELGVELEGKIALAKYGGPFRGLKVKNAQDNGMVGVVTFTDPGDDGNITEANGYAAYPDGPARNPTSVQRGSVQFLSTYPGDPTTPGYASKKDSPRADTSINLPYIPSLPISWLEAQPLLQALNGHGTSGEEVNRTRWVGAIPGADYSTGVGSGASLSLSNVMKENYTTIWDAIGIINGTNADEVVILGNHRDAWIVGGASDPNSGSAVLVELSKAFGKLMQTGWKPTRTIILASWDAEEYGSIGSTEWVEEYIPWLKTAAVSYLNVDIAVSGPYPYTDATPDLHQLATSVMKKVIYPTPGSASQTLYDVWLNVSGEFGVLGAGSDYVPFVHTGGIASLDLGAGGGATDPIYHYHSNYDTYHWMSEFGDPGFHTHKAIGQYIALLAYHLSSDVVLPLEPADYVPELESYLSDLNDTVAEANATIDLSALSSAISTFASAAQDFNALRSQAVLANDMALVSTVNHKARDFSRGFVSQGGLAGREYYKNLLFAPGLDTGYAPVTFPGVAESVTFAKDIEAAQEWVGKTADAVLVAAGILKTYSDWTTFHPPLKSGSKVLVNAWHSRDSTVGTRGYLAEWIHNVNTAQPVCARGSQPVSGEQRLPPVVTYLVDDKEDSRPSKRRRMMENALDQTPDPRSGLATSMLQLLEDEDQPVMFCNFDDDQEGEEPADVRAMRSAIQQFADSVEILSYDDVNTVTSELMQTDRMRFQYPWANDPGKRSVLGSMPPCTSKHRLTLDIHSVKTAKIEPAWLARNSLPRRVVDYVVTLNQDTATEQAWRNLRPLEGASVKSWNHTCRQRHSPIAINIDTKGPMKSWTMASLRLRYGLMRG</sequence>
<dbReference type="PROSITE" id="PS51257">
    <property type="entry name" value="PROKAR_LIPOPROTEIN"/>
    <property type="match status" value="1"/>
</dbReference>
<evidence type="ECO:0000259" key="5">
    <source>
        <dbReference type="Pfam" id="PF04389"/>
    </source>
</evidence>
<keyword evidence="7" id="KW-0121">Carboxypeptidase</keyword>
<feature type="domain" description="Transferrin receptor-like dimerisation" evidence="4">
    <location>
        <begin position="597"/>
        <end position="711"/>
    </location>
</feature>
<dbReference type="InterPro" id="IPR036757">
    <property type="entry name" value="TFR-like_dimer_dom_sf"/>
</dbReference>
<dbReference type="InterPro" id="IPR007484">
    <property type="entry name" value="Peptidase_M28"/>
</dbReference>
<dbReference type="PANTHER" id="PTHR10404">
    <property type="entry name" value="N-ACETYLATED-ALPHA-LINKED ACIDIC DIPEPTIDASE"/>
    <property type="match status" value="1"/>
</dbReference>
<dbReference type="Pfam" id="PF20516">
    <property type="entry name" value="PDDEXK_12"/>
    <property type="match status" value="1"/>
</dbReference>
<dbReference type="Pfam" id="PF04253">
    <property type="entry name" value="TFR_dimer"/>
    <property type="match status" value="1"/>
</dbReference>
<protein>
    <submittedName>
        <fullName evidence="7">Glutamate carboxypeptidase-like protein 2</fullName>
    </submittedName>
</protein>
<evidence type="ECO:0000256" key="1">
    <source>
        <dbReference type="ARBA" id="ARBA00005634"/>
    </source>
</evidence>
<evidence type="ECO:0000256" key="2">
    <source>
        <dbReference type="SAM" id="MobiDB-lite"/>
    </source>
</evidence>
<dbReference type="Pfam" id="PF04389">
    <property type="entry name" value="Peptidase_M28"/>
    <property type="match status" value="1"/>
</dbReference>
<evidence type="ECO:0000259" key="6">
    <source>
        <dbReference type="Pfam" id="PF20516"/>
    </source>
</evidence>
<keyword evidence="7" id="KW-0378">Hydrolase</keyword>
<keyword evidence="8" id="KW-1185">Reference proteome</keyword>
<feature type="domain" description="PA" evidence="3">
    <location>
        <begin position="168"/>
        <end position="236"/>
    </location>
</feature>
<proteinExistence type="inferred from homology"/>
<evidence type="ECO:0000259" key="4">
    <source>
        <dbReference type="Pfam" id="PF04253"/>
    </source>
</evidence>
<dbReference type="Proteomes" id="UP000756921">
    <property type="component" value="Unassembled WGS sequence"/>
</dbReference>
<dbReference type="SUPFAM" id="SSF52025">
    <property type="entry name" value="PA domain"/>
    <property type="match status" value="1"/>
</dbReference>
<evidence type="ECO:0000259" key="3">
    <source>
        <dbReference type="Pfam" id="PF02225"/>
    </source>
</evidence>
<evidence type="ECO:0000313" key="8">
    <source>
        <dbReference type="Proteomes" id="UP000756921"/>
    </source>
</evidence>
<dbReference type="InterPro" id="IPR003137">
    <property type="entry name" value="PA_domain"/>
</dbReference>
<feature type="domain" description="Peptidase M28" evidence="5">
    <location>
        <begin position="347"/>
        <end position="535"/>
    </location>
</feature>
<dbReference type="InterPro" id="IPR046797">
    <property type="entry name" value="PDDEXK_12"/>
</dbReference>
<reference evidence="7" key="1">
    <citation type="journal article" date="2020" name="Mol. Plant Microbe Interact.">
        <title>Genome Sequence of the Biocontrol Agent Coniothyrium minitans strain Conio (IMI 134523).</title>
        <authorList>
            <person name="Patel D."/>
            <person name="Shittu T.A."/>
            <person name="Baroncelli R."/>
            <person name="Muthumeenakshi S."/>
            <person name="Osborne T.H."/>
            <person name="Janganan T.K."/>
            <person name="Sreenivasaprasad S."/>
        </authorList>
    </citation>
    <scope>NUCLEOTIDE SEQUENCE</scope>
    <source>
        <strain evidence="7">Conio</strain>
    </source>
</reference>
<accession>A0A9P6GLL0</accession>
<feature type="domain" description="PD-(D/E)XK nuclease-like" evidence="6">
    <location>
        <begin position="902"/>
        <end position="994"/>
    </location>
</feature>
<dbReference type="Pfam" id="PF02225">
    <property type="entry name" value="PA"/>
    <property type="match status" value="1"/>
</dbReference>
<dbReference type="CDD" id="cd02121">
    <property type="entry name" value="PA_GCPII_like"/>
    <property type="match status" value="1"/>
</dbReference>
<feature type="region of interest" description="Disordered" evidence="2">
    <location>
        <begin position="785"/>
        <end position="809"/>
    </location>
</feature>
<dbReference type="InterPro" id="IPR039373">
    <property type="entry name" value="Peptidase_M28B"/>
</dbReference>
<dbReference type="AlphaFoldDB" id="A0A9P6GLL0"/>
<dbReference type="OrthoDB" id="5841748at2759"/>
<comment type="similarity">
    <text evidence="1">Belongs to the peptidase M28 family. M28B subfamily.</text>
</comment>
<dbReference type="FunFam" id="3.40.630.10:FF:000101">
    <property type="entry name" value="N-acetylated alpha-linked acidic dipeptidase like 1"/>
    <property type="match status" value="1"/>
</dbReference>
<dbReference type="SUPFAM" id="SSF53187">
    <property type="entry name" value="Zn-dependent exopeptidases"/>
    <property type="match status" value="1"/>
</dbReference>
<name>A0A9P6GLL0_9PLEO</name>
<comment type="caution">
    <text evidence="7">The sequence shown here is derived from an EMBL/GenBank/DDBJ whole genome shotgun (WGS) entry which is preliminary data.</text>
</comment>
<dbReference type="PANTHER" id="PTHR10404:SF46">
    <property type="entry name" value="VACUOLAR PROTEIN SORTING-ASSOCIATED PROTEIN 70"/>
    <property type="match status" value="1"/>
</dbReference>